<protein>
    <submittedName>
        <fullName evidence="3">Uncharacterized protein</fullName>
    </submittedName>
</protein>
<dbReference type="AlphaFoldDB" id="A0A0L7KS68"/>
<dbReference type="Proteomes" id="UP000037510">
    <property type="component" value="Unassembled WGS sequence"/>
</dbReference>
<feature type="compositionally biased region" description="Polar residues" evidence="1">
    <location>
        <begin position="233"/>
        <end position="243"/>
    </location>
</feature>
<feature type="signal peptide" evidence="2">
    <location>
        <begin position="1"/>
        <end position="18"/>
    </location>
</feature>
<feature type="compositionally biased region" description="Low complexity" evidence="1">
    <location>
        <begin position="244"/>
        <end position="259"/>
    </location>
</feature>
<reference evidence="3 4" key="1">
    <citation type="journal article" date="2015" name="Genome Biol. Evol.">
        <title>The genome of winter moth (Operophtera brumata) provides a genomic perspective on sexual dimorphism and phenology.</title>
        <authorList>
            <person name="Derks M.F."/>
            <person name="Smit S."/>
            <person name="Salis L."/>
            <person name="Schijlen E."/>
            <person name="Bossers A."/>
            <person name="Mateman C."/>
            <person name="Pijl A.S."/>
            <person name="de Ridder D."/>
            <person name="Groenen M.A."/>
            <person name="Visser M.E."/>
            <person name="Megens H.J."/>
        </authorList>
    </citation>
    <scope>NUCLEOTIDE SEQUENCE [LARGE SCALE GENOMIC DNA]</scope>
    <source>
        <strain evidence="3">WM2013NL</strain>
        <tissue evidence="3">Head and thorax</tissue>
    </source>
</reference>
<feature type="compositionally biased region" description="Polar residues" evidence="1">
    <location>
        <begin position="268"/>
        <end position="282"/>
    </location>
</feature>
<evidence type="ECO:0000256" key="2">
    <source>
        <dbReference type="SAM" id="SignalP"/>
    </source>
</evidence>
<evidence type="ECO:0000256" key="1">
    <source>
        <dbReference type="SAM" id="MobiDB-lite"/>
    </source>
</evidence>
<proteinExistence type="predicted"/>
<feature type="compositionally biased region" description="Low complexity" evidence="1">
    <location>
        <begin position="283"/>
        <end position="299"/>
    </location>
</feature>
<feature type="region of interest" description="Disordered" evidence="1">
    <location>
        <begin position="233"/>
        <end position="299"/>
    </location>
</feature>
<gene>
    <name evidence="3" type="ORF">OBRU01_21734</name>
</gene>
<keyword evidence="4" id="KW-1185">Reference proteome</keyword>
<organism evidence="3 4">
    <name type="scientific">Operophtera brumata</name>
    <name type="common">Winter moth</name>
    <name type="synonym">Phalaena brumata</name>
    <dbReference type="NCBI Taxonomy" id="104452"/>
    <lineage>
        <taxon>Eukaryota</taxon>
        <taxon>Metazoa</taxon>
        <taxon>Ecdysozoa</taxon>
        <taxon>Arthropoda</taxon>
        <taxon>Hexapoda</taxon>
        <taxon>Insecta</taxon>
        <taxon>Pterygota</taxon>
        <taxon>Neoptera</taxon>
        <taxon>Endopterygota</taxon>
        <taxon>Lepidoptera</taxon>
        <taxon>Glossata</taxon>
        <taxon>Ditrysia</taxon>
        <taxon>Geometroidea</taxon>
        <taxon>Geometridae</taxon>
        <taxon>Larentiinae</taxon>
        <taxon>Operophtera</taxon>
    </lineage>
</organism>
<name>A0A0L7KS68_OPEBR</name>
<sequence>MARIELLVIIAFAALVCGTEVDDSEQKKRGAGKTSLNTIPTGAQKQDFTYSIYSQNPSSQSPSYQPQVSNSFYPSQTSSQYYTAPVQQAEQPYAPQPQLNLLPPQTSSQFVPINFIPSPGYQSKYQIVPSKQNSNIQFAFLQQPTTYPSQSLVQYPQFAPQPTVPIGPHQNLYGSIHPQGQYNVSPNLPLQLSNSFLGQPSTMVLLPQPNPSLFNHLLYPNQYPNPVQNLYNYSPQNSQTRYNQVPYSSPPSDSQVSQSLPKEDNDISTHTSDYASDPSESNSSYKAAYVSSRSSYSQS</sequence>
<evidence type="ECO:0000313" key="4">
    <source>
        <dbReference type="Proteomes" id="UP000037510"/>
    </source>
</evidence>
<comment type="caution">
    <text evidence="3">The sequence shown here is derived from an EMBL/GenBank/DDBJ whole genome shotgun (WGS) entry which is preliminary data.</text>
</comment>
<accession>A0A0L7KS68</accession>
<keyword evidence="2" id="KW-0732">Signal</keyword>
<feature type="chain" id="PRO_5005572835" evidence="2">
    <location>
        <begin position="19"/>
        <end position="299"/>
    </location>
</feature>
<evidence type="ECO:0000313" key="3">
    <source>
        <dbReference type="EMBL" id="KOB66117.1"/>
    </source>
</evidence>
<dbReference type="EMBL" id="JTDY01006310">
    <property type="protein sequence ID" value="KOB66117.1"/>
    <property type="molecule type" value="Genomic_DNA"/>
</dbReference>